<dbReference type="AlphaFoldDB" id="A0A4D9E2D0"/>
<gene>
    <name evidence="2" type="ORF">DR999_PMT13055</name>
</gene>
<evidence type="ECO:0000313" key="2">
    <source>
        <dbReference type="EMBL" id="TFK04426.1"/>
    </source>
</evidence>
<evidence type="ECO:0000313" key="3">
    <source>
        <dbReference type="Proteomes" id="UP000297703"/>
    </source>
</evidence>
<feature type="compositionally biased region" description="Polar residues" evidence="1">
    <location>
        <begin position="80"/>
        <end position="99"/>
    </location>
</feature>
<dbReference type="OrthoDB" id="9430984at2759"/>
<dbReference type="EMBL" id="QXTE01000138">
    <property type="protein sequence ID" value="TFK04426.1"/>
    <property type="molecule type" value="Genomic_DNA"/>
</dbReference>
<dbReference type="Proteomes" id="UP000297703">
    <property type="component" value="Unassembled WGS sequence"/>
</dbReference>
<sequence>MGNFSDNVVVRATRTPPPEPPKNQESALRTLTTQNSTRVQMKHQGSPNLIYVKPKDKTKDSGKKQPRNHDSSSSAATATPNPEETVSKNATFTNPEHAL</sequence>
<reference evidence="2 3" key="1">
    <citation type="submission" date="2019-04" db="EMBL/GenBank/DDBJ databases">
        <title>Draft genome of the big-headed turtle Platysternon megacephalum.</title>
        <authorList>
            <person name="Gong S."/>
        </authorList>
    </citation>
    <scope>NUCLEOTIDE SEQUENCE [LARGE SCALE GENOMIC DNA]</scope>
    <source>
        <strain evidence="2">DO16091913</strain>
        <tissue evidence="2">Muscle</tissue>
    </source>
</reference>
<feature type="region of interest" description="Disordered" evidence="1">
    <location>
        <begin position="1"/>
        <end position="99"/>
    </location>
</feature>
<name>A0A4D9E2D0_9SAUR</name>
<evidence type="ECO:0000256" key="1">
    <source>
        <dbReference type="SAM" id="MobiDB-lite"/>
    </source>
</evidence>
<feature type="compositionally biased region" description="Polar residues" evidence="1">
    <location>
        <begin position="23"/>
        <end position="47"/>
    </location>
</feature>
<accession>A0A4D9E2D0</accession>
<proteinExistence type="predicted"/>
<reference evidence="2 3" key="2">
    <citation type="submission" date="2019-04" db="EMBL/GenBank/DDBJ databases">
        <title>The genome sequence of big-headed turtle.</title>
        <authorList>
            <person name="Gong S."/>
        </authorList>
    </citation>
    <scope>NUCLEOTIDE SEQUENCE [LARGE SCALE GENOMIC DNA]</scope>
    <source>
        <strain evidence="2">DO16091913</strain>
        <tissue evidence="2">Muscle</tissue>
    </source>
</reference>
<protein>
    <submittedName>
        <fullName evidence="2">Protocadherin-20</fullName>
    </submittedName>
</protein>
<comment type="caution">
    <text evidence="2">The sequence shown here is derived from an EMBL/GenBank/DDBJ whole genome shotgun (WGS) entry which is preliminary data.</text>
</comment>
<organism evidence="2 3">
    <name type="scientific">Platysternon megacephalum</name>
    <name type="common">big-headed turtle</name>
    <dbReference type="NCBI Taxonomy" id="55544"/>
    <lineage>
        <taxon>Eukaryota</taxon>
        <taxon>Metazoa</taxon>
        <taxon>Chordata</taxon>
        <taxon>Craniata</taxon>
        <taxon>Vertebrata</taxon>
        <taxon>Euteleostomi</taxon>
        <taxon>Archelosauria</taxon>
        <taxon>Testudinata</taxon>
        <taxon>Testudines</taxon>
        <taxon>Cryptodira</taxon>
        <taxon>Durocryptodira</taxon>
        <taxon>Testudinoidea</taxon>
        <taxon>Platysternidae</taxon>
        <taxon>Platysternon</taxon>
    </lineage>
</organism>
<feature type="compositionally biased region" description="Basic and acidic residues" evidence="1">
    <location>
        <begin position="53"/>
        <end position="70"/>
    </location>
</feature>
<keyword evidence="3" id="KW-1185">Reference proteome</keyword>